<evidence type="ECO:0000256" key="1">
    <source>
        <dbReference type="SAM" id="MobiDB-lite"/>
    </source>
</evidence>
<feature type="region of interest" description="Disordered" evidence="1">
    <location>
        <begin position="48"/>
        <end position="67"/>
    </location>
</feature>
<gene>
    <name evidence="2" type="ORF">GMARGA_LOCUS45106</name>
</gene>
<proteinExistence type="predicted"/>
<dbReference type="EMBL" id="CAJVQB010158253">
    <property type="protein sequence ID" value="CAG8856285.1"/>
    <property type="molecule type" value="Genomic_DNA"/>
</dbReference>
<organism evidence="2 3">
    <name type="scientific">Gigaspora margarita</name>
    <dbReference type="NCBI Taxonomy" id="4874"/>
    <lineage>
        <taxon>Eukaryota</taxon>
        <taxon>Fungi</taxon>
        <taxon>Fungi incertae sedis</taxon>
        <taxon>Mucoromycota</taxon>
        <taxon>Glomeromycotina</taxon>
        <taxon>Glomeromycetes</taxon>
        <taxon>Diversisporales</taxon>
        <taxon>Gigasporaceae</taxon>
        <taxon>Gigaspora</taxon>
    </lineage>
</organism>
<reference evidence="2 3" key="1">
    <citation type="submission" date="2021-06" db="EMBL/GenBank/DDBJ databases">
        <authorList>
            <person name="Kallberg Y."/>
            <person name="Tangrot J."/>
            <person name="Rosling A."/>
        </authorList>
    </citation>
    <scope>NUCLEOTIDE SEQUENCE [LARGE SCALE GENOMIC DNA]</scope>
    <source>
        <strain evidence="2 3">120-4 pot B 10/14</strain>
    </source>
</reference>
<keyword evidence="3" id="KW-1185">Reference proteome</keyword>
<sequence length="67" mass="7773">EPQTINKKKLELQDQLHQAQNACIEYGYLNVNKPAKDEYPCCSDYGGTFTNPKKSSMRTKNKNKRKH</sequence>
<dbReference type="Proteomes" id="UP000789901">
    <property type="component" value="Unassembled WGS sequence"/>
</dbReference>
<feature type="non-terminal residue" evidence="2">
    <location>
        <position position="67"/>
    </location>
</feature>
<evidence type="ECO:0000313" key="3">
    <source>
        <dbReference type="Proteomes" id="UP000789901"/>
    </source>
</evidence>
<evidence type="ECO:0000313" key="2">
    <source>
        <dbReference type="EMBL" id="CAG8856285.1"/>
    </source>
</evidence>
<comment type="caution">
    <text evidence="2">The sequence shown here is derived from an EMBL/GenBank/DDBJ whole genome shotgun (WGS) entry which is preliminary data.</text>
</comment>
<accession>A0ABN7XNI0</accession>
<protein>
    <submittedName>
        <fullName evidence="2">21081_t:CDS:1</fullName>
    </submittedName>
</protein>
<feature type="compositionally biased region" description="Basic residues" evidence="1">
    <location>
        <begin position="55"/>
        <end position="67"/>
    </location>
</feature>
<feature type="non-terminal residue" evidence="2">
    <location>
        <position position="1"/>
    </location>
</feature>
<name>A0ABN7XNI0_GIGMA</name>